<protein>
    <recommendedName>
        <fullName evidence="3">Sulfatase</fullName>
    </recommendedName>
</protein>
<dbReference type="EMBL" id="CP036262">
    <property type="protein sequence ID" value="QDS92787.1"/>
    <property type="molecule type" value="Genomic_DNA"/>
</dbReference>
<organism evidence="1 2">
    <name type="scientific">Roseimaritima multifibrata</name>
    <dbReference type="NCBI Taxonomy" id="1930274"/>
    <lineage>
        <taxon>Bacteria</taxon>
        <taxon>Pseudomonadati</taxon>
        <taxon>Planctomycetota</taxon>
        <taxon>Planctomycetia</taxon>
        <taxon>Pirellulales</taxon>
        <taxon>Pirellulaceae</taxon>
        <taxon>Roseimaritima</taxon>
    </lineage>
</organism>
<dbReference type="PROSITE" id="PS51318">
    <property type="entry name" value="TAT"/>
    <property type="match status" value="1"/>
</dbReference>
<accession>A0A517MDD2</accession>
<dbReference type="Pfam" id="PF07394">
    <property type="entry name" value="DUF1501"/>
    <property type="match status" value="1"/>
</dbReference>
<dbReference type="RefSeq" id="WP_145350987.1">
    <property type="nucleotide sequence ID" value="NZ_CP036262.1"/>
</dbReference>
<dbReference type="OrthoDB" id="127333at2"/>
<evidence type="ECO:0000313" key="1">
    <source>
        <dbReference type="EMBL" id="QDS92787.1"/>
    </source>
</evidence>
<dbReference type="NCBIfam" id="TIGR01409">
    <property type="entry name" value="TAT_signal_seq"/>
    <property type="match status" value="1"/>
</dbReference>
<dbReference type="SUPFAM" id="SSF53649">
    <property type="entry name" value="Alkaline phosphatase-like"/>
    <property type="match status" value="1"/>
</dbReference>
<dbReference type="Proteomes" id="UP000320672">
    <property type="component" value="Chromosome"/>
</dbReference>
<dbReference type="PANTHER" id="PTHR43737">
    <property type="entry name" value="BLL7424 PROTEIN"/>
    <property type="match status" value="1"/>
</dbReference>
<keyword evidence="2" id="KW-1185">Reference proteome</keyword>
<sequence>MNRCSGNVFSRRGFLAAGALTGAGLTLGDLMMAQQARADQKSYEFIEAKAKNVIHVFLPGGLPQHESFDPKPYSPLEYRGEFGTVKTNTGEVFCNSVPGLAKRADKFAIIRSMTHGEAAHERGTHNMFTGYKPSPALIYPSFGSVVSHEYGPRNDLPPYVCVPNVPNEFAGSGYLSSSYGPFALGDDPSRSTFKVRDLNLASGVDAERFARRRAALDAVNGRFTGSVSADNVDAMGTFYDRAYDLLNSPNARDAFDISKEDDKLRDRYGRDVAGQRMLMARRLVEAGCRMVTLTYGSWDMHAQLTAGVKRSMPAFDRSLSTLLDDLSERGMLDETLVMVTTEFGRTPKINKDAGRDHWPKVFSVMMAGGGIKGGTIYGASNATASEPEDNPVTHADLATTMYHLMGIVADKELMSPGDRPIEIVDGGEVIKGILA</sequence>
<name>A0A517MDD2_9BACT</name>
<dbReference type="InterPro" id="IPR006311">
    <property type="entry name" value="TAT_signal"/>
</dbReference>
<dbReference type="AlphaFoldDB" id="A0A517MDD2"/>
<dbReference type="InterPro" id="IPR017850">
    <property type="entry name" value="Alkaline_phosphatase_core_sf"/>
</dbReference>
<dbReference type="InterPro" id="IPR010869">
    <property type="entry name" value="DUF1501"/>
</dbReference>
<dbReference type="PANTHER" id="PTHR43737:SF1">
    <property type="entry name" value="DUF1501 DOMAIN-CONTAINING PROTEIN"/>
    <property type="match status" value="1"/>
</dbReference>
<proteinExistence type="predicted"/>
<dbReference type="Gene3D" id="3.40.720.10">
    <property type="entry name" value="Alkaline Phosphatase, subunit A"/>
    <property type="match status" value="1"/>
</dbReference>
<gene>
    <name evidence="1" type="ORF">FF011L_15360</name>
</gene>
<evidence type="ECO:0000313" key="2">
    <source>
        <dbReference type="Proteomes" id="UP000320672"/>
    </source>
</evidence>
<evidence type="ECO:0008006" key="3">
    <source>
        <dbReference type="Google" id="ProtNLM"/>
    </source>
</evidence>
<dbReference type="KEGG" id="rml:FF011L_15360"/>
<reference evidence="1 2" key="1">
    <citation type="submission" date="2019-02" db="EMBL/GenBank/DDBJ databases">
        <title>Deep-cultivation of Planctomycetes and their phenomic and genomic characterization uncovers novel biology.</title>
        <authorList>
            <person name="Wiegand S."/>
            <person name="Jogler M."/>
            <person name="Boedeker C."/>
            <person name="Pinto D."/>
            <person name="Vollmers J."/>
            <person name="Rivas-Marin E."/>
            <person name="Kohn T."/>
            <person name="Peeters S.H."/>
            <person name="Heuer A."/>
            <person name="Rast P."/>
            <person name="Oberbeckmann S."/>
            <person name="Bunk B."/>
            <person name="Jeske O."/>
            <person name="Meyerdierks A."/>
            <person name="Storesund J.E."/>
            <person name="Kallscheuer N."/>
            <person name="Luecker S."/>
            <person name="Lage O.M."/>
            <person name="Pohl T."/>
            <person name="Merkel B.J."/>
            <person name="Hornburger P."/>
            <person name="Mueller R.-W."/>
            <person name="Bruemmer F."/>
            <person name="Labrenz M."/>
            <person name="Spormann A.M."/>
            <person name="Op den Camp H."/>
            <person name="Overmann J."/>
            <person name="Amann R."/>
            <person name="Jetten M.S.M."/>
            <person name="Mascher T."/>
            <person name="Medema M.H."/>
            <person name="Devos D.P."/>
            <person name="Kaster A.-K."/>
            <person name="Ovreas L."/>
            <person name="Rohde M."/>
            <person name="Galperin M.Y."/>
            <person name="Jogler C."/>
        </authorList>
    </citation>
    <scope>NUCLEOTIDE SEQUENCE [LARGE SCALE GENOMIC DNA]</scope>
    <source>
        <strain evidence="1 2">FF011L</strain>
    </source>
</reference>
<dbReference type="InterPro" id="IPR019546">
    <property type="entry name" value="TAT_signal_bac_arc"/>
</dbReference>